<dbReference type="eggNOG" id="arCOG01551">
    <property type="taxonomic scope" value="Archaea"/>
</dbReference>
<dbReference type="GO" id="GO:0008137">
    <property type="term" value="F:NADH dehydrogenase (ubiquinone) activity"/>
    <property type="evidence" value="ECO:0007669"/>
    <property type="project" value="InterPro"/>
</dbReference>
<reference evidence="5" key="1">
    <citation type="submission" date="2012-03" db="EMBL/GenBank/DDBJ databases">
        <title>Complete genome of Caldisphaera lagunensis DSM 15908.</title>
        <authorList>
            <person name="Lucas S."/>
            <person name="Copeland A."/>
            <person name="Lapidus A."/>
            <person name="Glavina del Rio T."/>
            <person name="Dalin E."/>
            <person name="Tice H."/>
            <person name="Bruce D."/>
            <person name="Goodwin L."/>
            <person name="Pitluck S."/>
            <person name="Peters L."/>
            <person name="Mikhailova N."/>
            <person name="Teshima H."/>
            <person name="Kyrpides N."/>
            <person name="Mavromatis K."/>
            <person name="Ivanova N."/>
            <person name="Brettin T."/>
            <person name="Detter J.C."/>
            <person name="Han C."/>
            <person name="Larimer F."/>
            <person name="Land M."/>
            <person name="Hauser L."/>
            <person name="Markowitz V."/>
            <person name="Cheng J.-F."/>
            <person name="Hugenholtz P."/>
            <person name="Woyke T."/>
            <person name="Wu D."/>
            <person name="Spring S."/>
            <person name="Schroeder M."/>
            <person name="Brambilla E."/>
            <person name="Klenk H.-P."/>
            <person name="Eisen J.A."/>
        </authorList>
    </citation>
    <scope>NUCLEOTIDE SEQUENCE [LARGE SCALE GENOMIC DNA]</scope>
    <source>
        <strain evidence="5">DSM 15908 / JCM 11604 / IC-154</strain>
    </source>
</reference>
<dbReference type="PANTHER" id="PTHR10884">
    <property type="entry name" value="NADH DEHYDROGENASE UBIQUINONE IRON-SULFUR PROTEIN 3"/>
    <property type="match status" value="1"/>
</dbReference>
<evidence type="ECO:0000256" key="1">
    <source>
        <dbReference type="ARBA" id="ARBA00007569"/>
    </source>
</evidence>
<dbReference type="AlphaFoldDB" id="L0AB99"/>
<dbReference type="PROSITE" id="PS00542">
    <property type="entry name" value="COMPLEX1_30K"/>
    <property type="match status" value="1"/>
</dbReference>
<dbReference type="GO" id="GO:0016651">
    <property type="term" value="F:oxidoreductase activity, acting on NAD(P)H"/>
    <property type="evidence" value="ECO:0007669"/>
    <property type="project" value="InterPro"/>
</dbReference>
<evidence type="ECO:0000259" key="3">
    <source>
        <dbReference type="Pfam" id="PF00329"/>
    </source>
</evidence>
<dbReference type="InterPro" id="IPR037232">
    <property type="entry name" value="NADH_quin_OxRdtase_su_C/D-like"/>
</dbReference>
<dbReference type="Gene3D" id="3.30.460.80">
    <property type="entry name" value="NADH:ubiquinone oxidoreductase, 30kDa subunit"/>
    <property type="match status" value="1"/>
</dbReference>
<accession>L0AB99</accession>
<keyword evidence="2" id="KW-0813">Transport</keyword>
<sequence>MVGEVKKLISIQDSLKNVLKDNIINIEQAKGYIDVLVSTEKLVDSAKKLKDFGFDHVKSVTAIDYIAKKQFKVTYHISSYLNEELSKYIIGLSTIINRDNPHLPSLSKIWVSAEFQEREVYEFFGIIFDDHPDLRLLLLTPVIAALKPLRKDFVVKEESDDIEVDYAAYNANKWW</sequence>
<name>L0AB99_CALLD</name>
<gene>
    <name evidence="4" type="ordered locus">Calag_1429</name>
</gene>
<keyword evidence="5" id="KW-1185">Reference proteome</keyword>
<protein>
    <submittedName>
        <fullName evidence="4">NADH:ubiquinone oxidoreductase 27 kD subunit</fullName>
    </submittedName>
</protein>
<dbReference type="PANTHER" id="PTHR10884:SF14">
    <property type="entry name" value="NADH DEHYDROGENASE [UBIQUINONE] IRON-SULFUR PROTEIN 3, MITOCHONDRIAL"/>
    <property type="match status" value="1"/>
</dbReference>
<proteinExistence type="inferred from homology"/>
<feature type="domain" description="NADH:ubiquinone oxidoreductase 30kDa subunit" evidence="3">
    <location>
        <begin position="36"/>
        <end position="158"/>
    </location>
</feature>
<evidence type="ECO:0000256" key="2">
    <source>
        <dbReference type="ARBA" id="ARBA00022448"/>
    </source>
</evidence>
<dbReference type="STRING" id="1056495.Calag_1429"/>
<comment type="similarity">
    <text evidence="1">Belongs to the complex I 30 kDa subunit family.</text>
</comment>
<evidence type="ECO:0000313" key="4">
    <source>
        <dbReference type="EMBL" id="AFZ71136.1"/>
    </source>
</evidence>
<dbReference type="FunCoup" id="L0AB99">
    <property type="interactions" value="89"/>
</dbReference>
<keyword evidence="4" id="KW-0830">Ubiquinone</keyword>
<evidence type="ECO:0000313" key="5">
    <source>
        <dbReference type="Proteomes" id="UP000010469"/>
    </source>
</evidence>
<organism evidence="4 5">
    <name type="scientific">Caldisphaera lagunensis (strain DSM 15908 / JCM 11604 / ANMR 0165 / IC-154)</name>
    <dbReference type="NCBI Taxonomy" id="1056495"/>
    <lineage>
        <taxon>Archaea</taxon>
        <taxon>Thermoproteota</taxon>
        <taxon>Thermoprotei</taxon>
        <taxon>Acidilobales</taxon>
        <taxon>Caldisphaeraceae</taxon>
        <taxon>Caldisphaera</taxon>
    </lineage>
</organism>
<dbReference type="InParanoid" id="L0AB99"/>
<dbReference type="KEGG" id="clg:Calag_1429"/>
<dbReference type="InterPro" id="IPR020396">
    <property type="entry name" value="NADH_UbQ_OxRdtase_CS"/>
</dbReference>
<dbReference type="SUPFAM" id="SSF143243">
    <property type="entry name" value="Nqo5-like"/>
    <property type="match status" value="1"/>
</dbReference>
<dbReference type="HOGENOM" id="CLU_042628_9_1_2"/>
<dbReference type="Pfam" id="PF00329">
    <property type="entry name" value="Complex1_30kDa"/>
    <property type="match status" value="1"/>
</dbReference>
<dbReference type="EMBL" id="CP003378">
    <property type="protein sequence ID" value="AFZ71136.1"/>
    <property type="molecule type" value="Genomic_DNA"/>
</dbReference>
<dbReference type="Proteomes" id="UP000010469">
    <property type="component" value="Chromosome"/>
</dbReference>
<dbReference type="InterPro" id="IPR001268">
    <property type="entry name" value="NADH_UbQ_OxRdtase_30kDa_su"/>
</dbReference>